<sequence>MPGPRARAIANRSNTASTLRQTHQISYQTLARDVEEIEGWNTIVSMLCDYFDLPDLTTRSGLKKVHARFGDIYDKLDQVYICSRDSPKIMGGIVAIWAKMSADSILRNKLFQKGFLCRIIPLLDIALTRLAALQAIAVITHHGGSETRVAMTREAPALIRSMEECQHDVKVAELCFVSLMHSVGTTLMDTDKSYGTLIRTADVRILLKIAVDNLRSPEVTSYLTDHALGLLTSVALHFPKEYRAHPPVLTYLVACLRSTNIVVRCEALLGLLRLHYRESEEDRHLHDPHKLMAVAASTWPPRLNAAMLEYGFEECDITKNMQNMRDFQRAMFQCAQNHDLYALGKTLADIVMRSEFSIMQGAFEFQDEKTGAFKRESIGLPFIMWADSLPHCAAALRKKGTPADLDTADTLDLKYLIIEGRHPDAVALARKAIARNSKLVYAYYAIGLGQDSAEGLRAAKKGLKCKGLTPFMRNYLQWRAVAHAGDLGVSNLQDTRAGNKEYTESVAILMSAYEDAKAFISTAPPDSRNMGMMLNWLVLLTLVIRGPELSTDLHELKPIFDKIDLSDQIMTFMGHPPKRTQLRLTRELILRLYPTAIKEWAEDIVRIDALSSTASDMHLDADKAQDDLAAWLDKHKVEEGEEQVPERCTHPRIGSNAVELYRCSWCRNPSAMLRKCGGCGKTRYCDAICQKSHWGDHKIACKSA</sequence>
<evidence type="ECO:0000313" key="7">
    <source>
        <dbReference type="Proteomes" id="UP000016930"/>
    </source>
</evidence>
<dbReference type="Pfam" id="PF01753">
    <property type="entry name" value="zf-MYND"/>
    <property type="match status" value="1"/>
</dbReference>
<keyword evidence="1" id="KW-0479">Metal-binding</keyword>
<keyword evidence="3" id="KW-0862">Zinc</keyword>
<evidence type="ECO:0000256" key="2">
    <source>
        <dbReference type="ARBA" id="ARBA00022771"/>
    </source>
</evidence>
<dbReference type="AlphaFoldDB" id="M2R6F7"/>
<dbReference type="InterPro" id="IPR002893">
    <property type="entry name" value="Znf_MYND"/>
</dbReference>
<dbReference type="STRING" id="914234.M2R6F7"/>
<dbReference type="PROSITE" id="PS01360">
    <property type="entry name" value="ZF_MYND_1"/>
    <property type="match status" value="1"/>
</dbReference>
<evidence type="ECO:0000256" key="4">
    <source>
        <dbReference type="PROSITE-ProRule" id="PRU00134"/>
    </source>
</evidence>
<accession>M2R6F7</accession>
<dbReference type="PROSITE" id="PS50865">
    <property type="entry name" value="ZF_MYND_2"/>
    <property type="match status" value="1"/>
</dbReference>
<organism evidence="6 7">
    <name type="scientific">Ceriporiopsis subvermispora (strain B)</name>
    <name type="common">White-rot fungus</name>
    <name type="synonym">Gelatoporia subvermispora</name>
    <dbReference type="NCBI Taxonomy" id="914234"/>
    <lineage>
        <taxon>Eukaryota</taxon>
        <taxon>Fungi</taxon>
        <taxon>Dikarya</taxon>
        <taxon>Basidiomycota</taxon>
        <taxon>Agaricomycotina</taxon>
        <taxon>Agaricomycetes</taxon>
        <taxon>Polyporales</taxon>
        <taxon>Gelatoporiaceae</taxon>
        <taxon>Gelatoporia</taxon>
    </lineage>
</organism>
<evidence type="ECO:0000256" key="3">
    <source>
        <dbReference type="ARBA" id="ARBA00022833"/>
    </source>
</evidence>
<dbReference type="HOGENOM" id="CLU_010273_0_0_1"/>
<protein>
    <recommendedName>
        <fullName evidence="5">MYND-type domain-containing protein</fullName>
    </recommendedName>
</protein>
<dbReference type="SUPFAM" id="SSF48371">
    <property type="entry name" value="ARM repeat"/>
    <property type="match status" value="1"/>
</dbReference>
<dbReference type="SUPFAM" id="SSF144232">
    <property type="entry name" value="HIT/MYND zinc finger-like"/>
    <property type="match status" value="1"/>
</dbReference>
<dbReference type="InterPro" id="IPR016024">
    <property type="entry name" value="ARM-type_fold"/>
</dbReference>
<feature type="domain" description="MYND-type" evidence="5">
    <location>
        <begin position="663"/>
        <end position="701"/>
    </location>
</feature>
<dbReference type="OrthoDB" id="341421at2759"/>
<gene>
    <name evidence="6" type="ORF">CERSUDRAFT_112406</name>
</gene>
<reference evidence="6 7" key="1">
    <citation type="journal article" date="2012" name="Proc. Natl. Acad. Sci. U.S.A.">
        <title>Comparative genomics of Ceriporiopsis subvermispora and Phanerochaete chrysosporium provide insight into selective ligninolysis.</title>
        <authorList>
            <person name="Fernandez-Fueyo E."/>
            <person name="Ruiz-Duenas F.J."/>
            <person name="Ferreira P."/>
            <person name="Floudas D."/>
            <person name="Hibbett D.S."/>
            <person name="Canessa P."/>
            <person name="Larrondo L.F."/>
            <person name="James T.Y."/>
            <person name="Seelenfreund D."/>
            <person name="Lobos S."/>
            <person name="Polanco R."/>
            <person name="Tello M."/>
            <person name="Honda Y."/>
            <person name="Watanabe T."/>
            <person name="Watanabe T."/>
            <person name="Ryu J.S."/>
            <person name="Kubicek C.P."/>
            <person name="Schmoll M."/>
            <person name="Gaskell J."/>
            <person name="Hammel K.E."/>
            <person name="St John F.J."/>
            <person name="Vanden Wymelenberg A."/>
            <person name="Sabat G."/>
            <person name="Splinter BonDurant S."/>
            <person name="Syed K."/>
            <person name="Yadav J.S."/>
            <person name="Doddapaneni H."/>
            <person name="Subramanian V."/>
            <person name="Lavin J.L."/>
            <person name="Oguiza J.A."/>
            <person name="Perez G."/>
            <person name="Pisabarro A.G."/>
            <person name="Ramirez L."/>
            <person name="Santoyo F."/>
            <person name="Master E."/>
            <person name="Coutinho P.M."/>
            <person name="Henrissat B."/>
            <person name="Lombard V."/>
            <person name="Magnuson J.K."/>
            <person name="Kuees U."/>
            <person name="Hori C."/>
            <person name="Igarashi K."/>
            <person name="Samejima M."/>
            <person name="Held B.W."/>
            <person name="Barry K.W."/>
            <person name="LaButti K.M."/>
            <person name="Lapidus A."/>
            <person name="Lindquist E.A."/>
            <person name="Lucas S.M."/>
            <person name="Riley R."/>
            <person name="Salamov A.A."/>
            <person name="Hoffmeister D."/>
            <person name="Schwenk D."/>
            <person name="Hadar Y."/>
            <person name="Yarden O."/>
            <person name="de Vries R.P."/>
            <person name="Wiebenga A."/>
            <person name="Stenlid J."/>
            <person name="Eastwood D."/>
            <person name="Grigoriev I.V."/>
            <person name="Berka R.M."/>
            <person name="Blanchette R.A."/>
            <person name="Kersten P."/>
            <person name="Martinez A.T."/>
            <person name="Vicuna R."/>
            <person name="Cullen D."/>
        </authorList>
    </citation>
    <scope>NUCLEOTIDE SEQUENCE [LARGE SCALE GENOMIC DNA]</scope>
    <source>
        <strain evidence="6 7">B</strain>
    </source>
</reference>
<name>M2R6F7_CERS8</name>
<keyword evidence="7" id="KW-1185">Reference proteome</keyword>
<evidence type="ECO:0000313" key="6">
    <source>
        <dbReference type="EMBL" id="EMD40200.1"/>
    </source>
</evidence>
<proteinExistence type="predicted"/>
<dbReference type="EMBL" id="KB445793">
    <property type="protein sequence ID" value="EMD40200.1"/>
    <property type="molecule type" value="Genomic_DNA"/>
</dbReference>
<dbReference type="Proteomes" id="UP000016930">
    <property type="component" value="Unassembled WGS sequence"/>
</dbReference>
<dbReference type="Gene3D" id="6.10.140.2220">
    <property type="match status" value="1"/>
</dbReference>
<evidence type="ECO:0000259" key="5">
    <source>
        <dbReference type="PROSITE" id="PS50865"/>
    </source>
</evidence>
<evidence type="ECO:0000256" key="1">
    <source>
        <dbReference type="ARBA" id="ARBA00022723"/>
    </source>
</evidence>
<dbReference type="GO" id="GO:0008270">
    <property type="term" value="F:zinc ion binding"/>
    <property type="evidence" value="ECO:0007669"/>
    <property type="project" value="UniProtKB-KW"/>
</dbReference>
<keyword evidence="2 4" id="KW-0863">Zinc-finger</keyword>